<keyword evidence="3" id="KW-1185">Reference proteome</keyword>
<dbReference type="EMBL" id="LVYI01000013">
    <property type="protein sequence ID" value="OAP54728.1"/>
    <property type="molecule type" value="Genomic_DNA"/>
</dbReference>
<evidence type="ECO:0000313" key="3">
    <source>
        <dbReference type="Proteomes" id="UP000078343"/>
    </source>
</evidence>
<gene>
    <name evidence="2" type="ORF">AYL99_11176</name>
</gene>
<comment type="caution">
    <text evidence="2">The sequence shown here is derived from an EMBL/GenBank/DDBJ whole genome shotgun (WGS) entry which is preliminary data.</text>
</comment>
<dbReference type="GeneID" id="30015344"/>
<accession>A0A178Z4P7</accession>
<dbReference type="Proteomes" id="UP000078343">
    <property type="component" value="Unassembled WGS sequence"/>
</dbReference>
<feature type="compositionally biased region" description="Low complexity" evidence="1">
    <location>
        <begin position="359"/>
        <end position="368"/>
    </location>
</feature>
<organism evidence="2 3">
    <name type="scientific">Fonsecaea erecta</name>
    <dbReference type="NCBI Taxonomy" id="1367422"/>
    <lineage>
        <taxon>Eukaryota</taxon>
        <taxon>Fungi</taxon>
        <taxon>Dikarya</taxon>
        <taxon>Ascomycota</taxon>
        <taxon>Pezizomycotina</taxon>
        <taxon>Eurotiomycetes</taxon>
        <taxon>Chaetothyriomycetidae</taxon>
        <taxon>Chaetothyriales</taxon>
        <taxon>Herpotrichiellaceae</taxon>
        <taxon>Fonsecaea</taxon>
    </lineage>
</organism>
<dbReference type="AlphaFoldDB" id="A0A178Z4P7"/>
<name>A0A178Z4P7_9EURO</name>
<proteinExistence type="predicted"/>
<dbReference type="STRING" id="1367422.A0A178Z4P7"/>
<protein>
    <submittedName>
        <fullName evidence="2">Uncharacterized protein</fullName>
    </submittedName>
</protein>
<reference evidence="2 3" key="1">
    <citation type="submission" date="2016-04" db="EMBL/GenBank/DDBJ databases">
        <title>Draft genome of Fonsecaea erecta CBS 125763.</title>
        <authorList>
            <person name="Weiss V.A."/>
            <person name="Vicente V.A."/>
            <person name="Raittz R.T."/>
            <person name="Moreno L.F."/>
            <person name="De Souza E.M."/>
            <person name="Pedrosa F.O."/>
            <person name="Steffens M.B."/>
            <person name="Faoro H."/>
            <person name="Tadra-Sfeir M.Z."/>
            <person name="Najafzadeh M.J."/>
            <person name="Felipe M.S."/>
            <person name="Teixeira M."/>
            <person name="Sun J."/>
            <person name="Xi L."/>
            <person name="Gomes R."/>
            <person name="De Azevedo C.M."/>
            <person name="Salgado C.G."/>
            <person name="Da Silva M.B."/>
            <person name="Nascimento M.F."/>
            <person name="Queiroz-Telles F."/>
            <person name="Attili D.S."/>
            <person name="Gorbushina A."/>
        </authorList>
    </citation>
    <scope>NUCLEOTIDE SEQUENCE [LARGE SCALE GENOMIC DNA]</scope>
    <source>
        <strain evidence="2 3">CBS 125763</strain>
    </source>
</reference>
<dbReference type="RefSeq" id="XP_018688095.1">
    <property type="nucleotide sequence ID" value="XM_018842682.1"/>
</dbReference>
<feature type="region of interest" description="Disordered" evidence="1">
    <location>
        <begin position="348"/>
        <end position="368"/>
    </location>
</feature>
<evidence type="ECO:0000313" key="2">
    <source>
        <dbReference type="EMBL" id="OAP54728.1"/>
    </source>
</evidence>
<evidence type="ECO:0000256" key="1">
    <source>
        <dbReference type="SAM" id="MobiDB-lite"/>
    </source>
</evidence>
<dbReference type="OrthoDB" id="3485856at2759"/>
<sequence>MDNDRTSALVDKLTAALARMPEESAQETGVVVVSDYPDAFSASATASAIAVTALRSADDASGANAPPGAESDQDTQTKFAISQIPTDIRNTATFTNTYHEFPLTIDAHRAFLKEFKDSWGFGQLRHDYFSTARKIAIRMGTIFQTIFVWNVGDNITNDLRIRKYHPDERIADFAVKIKQRTDLAVDFTNEGSWHVPDLAFAHADAYYPGVVIEASYAAQTLPFAELAQQYIQKSAGEIKVVVGLEIEYPAAKQGKIMVWKEKEGLAGATEAELVVDENFRHGEGTMNPDCKGLYLRLSDFCPDHMIPAEVKPLIAAPKYLGHDTGIHISASDLNYFVNIALQHHQRAEAHYTAQEEEQQQQQQQQQQE</sequence>